<dbReference type="EMBL" id="JBJUIK010000007">
    <property type="protein sequence ID" value="KAL3523105.1"/>
    <property type="molecule type" value="Genomic_DNA"/>
</dbReference>
<dbReference type="Pfam" id="PF10551">
    <property type="entry name" value="MULE"/>
    <property type="match status" value="1"/>
</dbReference>
<evidence type="ECO:0000313" key="5">
    <source>
        <dbReference type="Proteomes" id="UP001630127"/>
    </source>
</evidence>
<name>A0ABD2ZXN0_9GENT</name>
<protein>
    <recommendedName>
        <fullName evidence="6">Protein FAR1-RELATED SEQUENCE</fullName>
    </recommendedName>
</protein>
<sequence>MIPEIDMEFETEDMAYQFCLAYAKEVGFGIRNMTRFGCLAKMKVNSRKTGKFRVIQFVPEHNHYLASPNKIHLHGSNRNVTSTSATDIEMANSVGIPPKEAHALIAKQVGGRENVGFIPEDYRNYLRSKKIRDEDDLITNIFWLDAKMRADYANFGDVVCFDTTYRKNNEGHPIALFVGVNHHKQTVIFGVALLYDKISLTFEWLFDTFTGAMSGQKPKTILTDQDVAMAKAQSFEYVFGEFKSFANDFSKCIYDFEEEEEDFVEEWNKMLDKYDLQDKEWLKRKFGIKKKWALVYGRQMFCADMATTQRSESMNRVLKKSSDTNTNPLNQNVVSIDERSGNNINGIKAFEKKESTKKSSRQTIMTAWRPSSSSQAEV</sequence>
<accession>A0ABD2ZXN0</accession>
<feature type="domain" description="MULE transposase" evidence="3">
    <location>
        <begin position="158"/>
        <end position="234"/>
    </location>
</feature>
<feature type="region of interest" description="Disordered" evidence="1">
    <location>
        <begin position="350"/>
        <end position="378"/>
    </location>
</feature>
<keyword evidence="5" id="KW-1185">Reference proteome</keyword>
<reference evidence="4 5" key="1">
    <citation type="submission" date="2024-11" db="EMBL/GenBank/DDBJ databases">
        <title>A near-complete genome assembly of Cinchona calisaya.</title>
        <authorList>
            <person name="Lian D.C."/>
            <person name="Zhao X.W."/>
            <person name="Wei L."/>
        </authorList>
    </citation>
    <scope>NUCLEOTIDE SEQUENCE [LARGE SCALE GENOMIC DNA]</scope>
    <source>
        <tissue evidence="4">Nenye</tissue>
    </source>
</reference>
<dbReference type="InterPro" id="IPR018289">
    <property type="entry name" value="MULE_transposase_dom"/>
</dbReference>
<dbReference type="Proteomes" id="UP001630127">
    <property type="component" value="Unassembled WGS sequence"/>
</dbReference>
<gene>
    <name evidence="4" type="ORF">ACH5RR_015939</name>
</gene>
<evidence type="ECO:0000259" key="2">
    <source>
        <dbReference type="Pfam" id="PF03101"/>
    </source>
</evidence>
<dbReference type="PANTHER" id="PTHR47718">
    <property type="entry name" value="OS01G0519700 PROTEIN"/>
    <property type="match status" value="1"/>
</dbReference>
<evidence type="ECO:0000256" key="1">
    <source>
        <dbReference type="SAM" id="MobiDB-lite"/>
    </source>
</evidence>
<dbReference type="PANTHER" id="PTHR47718:SF8">
    <property type="entry name" value="PROTEIN FAR1-RELATED SEQUENCE"/>
    <property type="match status" value="1"/>
</dbReference>
<evidence type="ECO:0000313" key="4">
    <source>
        <dbReference type="EMBL" id="KAL3523105.1"/>
    </source>
</evidence>
<dbReference type="InterPro" id="IPR004330">
    <property type="entry name" value="FAR1_DNA_bnd_dom"/>
</dbReference>
<feature type="domain" description="FAR1" evidence="2">
    <location>
        <begin position="31"/>
        <end position="66"/>
    </location>
</feature>
<feature type="compositionally biased region" description="Polar residues" evidence="1">
    <location>
        <begin position="361"/>
        <end position="378"/>
    </location>
</feature>
<comment type="caution">
    <text evidence="4">The sequence shown here is derived from an EMBL/GenBank/DDBJ whole genome shotgun (WGS) entry which is preliminary data.</text>
</comment>
<dbReference type="Pfam" id="PF03101">
    <property type="entry name" value="FAR1"/>
    <property type="match status" value="1"/>
</dbReference>
<proteinExistence type="predicted"/>
<dbReference type="AlphaFoldDB" id="A0ABD2ZXN0"/>
<evidence type="ECO:0008006" key="6">
    <source>
        <dbReference type="Google" id="ProtNLM"/>
    </source>
</evidence>
<organism evidence="4 5">
    <name type="scientific">Cinchona calisaya</name>
    <dbReference type="NCBI Taxonomy" id="153742"/>
    <lineage>
        <taxon>Eukaryota</taxon>
        <taxon>Viridiplantae</taxon>
        <taxon>Streptophyta</taxon>
        <taxon>Embryophyta</taxon>
        <taxon>Tracheophyta</taxon>
        <taxon>Spermatophyta</taxon>
        <taxon>Magnoliopsida</taxon>
        <taxon>eudicotyledons</taxon>
        <taxon>Gunneridae</taxon>
        <taxon>Pentapetalae</taxon>
        <taxon>asterids</taxon>
        <taxon>lamiids</taxon>
        <taxon>Gentianales</taxon>
        <taxon>Rubiaceae</taxon>
        <taxon>Cinchonoideae</taxon>
        <taxon>Cinchoneae</taxon>
        <taxon>Cinchona</taxon>
    </lineage>
</organism>
<evidence type="ECO:0000259" key="3">
    <source>
        <dbReference type="Pfam" id="PF10551"/>
    </source>
</evidence>